<evidence type="ECO:0000313" key="2">
    <source>
        <dbReference type="Proteomes" id="UP000241074"/>
    </source>
</evidence>
<reference evidence="1 2" key="2">
    <citation type="submission" date="2018-03" db="EMBL/GenBank/DDBJ databases">
        <authorList>
            <person name="Keele B.F."/>
        </authorList>
    </citation>
    <scope>NUCLEOTIDE SEQUENCE [LARGE SCALE GENOMIC DNA]</scope>
    <source>
        <strain evidence="1 2">D13</strain>
    </source>
</reference>
<dbReference type="EMBL" id="CP027860">
    <property type="protein sequence ID" value="AVP98006.1"/>
    <property type="molecule type" value="Genomic_DNA"/>
</dbReference>
<proteinExistence type="predicted"/>
<dbReference type="AlphaFoldDB" id="A0A2P1PT43"/>
<gene>
    <name evidence="1" type="ORF">C7S18_12685</name>
</gene>
<sequence length="83" mass="9086">MDTLPPEHSGNVPTRQLQQRLLAKEGLNQSILDFQTRNESGTYPDSFPQNQAIACLILSGPSLARIASELIQRLPKSPLFVGA</sequence>
<dbReference type="KEGG" id="xba:C7S18_12685"/>
<name>A0A2P1PT43_9GAMM</name>
<evidence type="ECO:0000313" key="1">
    <source>
        <dbReference type="EMBL" id="AVP98006.1"/>
    </source>
</evidence>
<protein>
    <submittedName>
        <fullName evidence="1">Uncharacterized protein</fullName>
    </submittedName>
</protein>
<organism evidence="1 2">
    <name type="scientific">Ahniella affigens</name>
    <dbReference type="NCBI Taxonomy" id="2021234"/>
    <lineage>
        <taxon>Bacteria</taxon>
        <taxon>Pseudomonadati</taxon>
        <taxon>Pseudomonadota</taxon>
        <taxon>Gammaproteobacteria</taxon>
        <taxon>Lysobacterales</taxon>
        <taxon>Rhodanobacteraceae</taxon>
        <taxon>Ahniella</taxon>
    </lineage>
</organism>
<reference evidence="1 2" key="1">
    <citation type="submission" date="2018-03" db="EMBL/GenBank/DDBJ databases">
        <title>Ahniella affigens gen. nov., sp. nov., a gammaproteobacterium isolated from sandy soil near a stream.</title>
        <authorList>
            <person name="Ko Y."/>
            <person name="Kim J.-H."/>
        </authorList>
    </citation>
    <scope>NUCLEOTIDE SEQUENCE [LARGE SCALE GENOMIC DNA]</scope>
    <source>
        <strain evidence="1 2">D13</strain>
    </source>
</reference>
<keyword evidence="2" id="KW-1185">Reference proteome</keyword>
<accession>A0A2P1PT43</accession>
<dbReference type="Proteomes" id="UP000241074">
    <property type="component" value="Chromosome"/>
</dbReference>